<evidence type="ECO:0000256" key="2">
    <source>
        <dbReference type="ARBA" id="ARBA00004906"/>
    </source>
</evidence>
<dbReference type="GO" id="GO:0071596">
    <property type="term" value="P:ubiquitin-dependent protein catabolic process via the N-end rule pathway"/>
    <property type="evidence" value="ECO:0007669"/>
    <property type="project" value="UniProtKB-UniRule"/>
</dbReference>
<dbReference type="FunFam" id="2.10.110.30:FF:000002">
    <property type="entry name" value="Putative e3 ubiquitin-protein ligase ubr3"/>
    <property type="match status" value="1"/>
</dbReference>
<evidence type="ECO:0000256" key="6">
    <source>
        <dbReference type="ARBA" id="ARBA00022786"/>
    </source>
</evidence>
<dbReference type="OrthoDB" id="15304at2759"/>
<feature type="zinc finger region" description="UBR-type" evidence="9">
    <location>
        <begin position="84"/>
        <end position="155"/>
    </location>
</feature>
<comment type="function">
    <text evidence="10">Ubiquitin ligase protein which is a component of the N-end rule pathway. Recognizes and binds to proteins bearing specific N-terminal residues that are destabilizing according to the N-end rule, leading to their ubiquitination and subsequent degradation.</text>
</comment>
<dbReference type="UniPathway" id="UPA00143"/>
<dbReference type="RefSeq" id="XP_022306644.1">
    <property type="nucleotide sequence ID" value="XM_022450936.1"/>
</dbReference>
<evidence type="ECO:0000256" key="9">
    <source>
        <dbReference type="PROSITE-ProRule" id="PRU00508"/>
    </source>
</evidence>
<dbReference type="InterPro" id="IPR003126">
    <property type="entry name" value="Znf_UBR"/>
</dbReference>
<comment type="similarity">
    <text evidence="8 10">Belongs to the E3 ubiquitin-protein ligase UBR1-like family.</text>
</comment>
<proteinExistence type="inferred from homology"/>
<dbReference type="GO" id="GO:0016567">
    <property type="term" value="P:protein ubiquitination"/>
    <property type="evidence" value="ECO:0007669"/>
    <property type="project" value="UniProtKB-UniRule"/>
</dbReference>
<reference evidence="14" key="1">
    <citation type="submission" date="2025-08" db="UniProtKB">
        <authorList>
            <consortium name="RefSeq"/>
        </authorList>
    </citation>
    <scope>IDENTIFICATION</scope>
    <source>
        <tissue evidence="14">Whole sample</tissue>
    </source>
</reference>
<evidence type="ECO:0000256" key="5">
    <source>
        <dbReference type="ARBA" id="ARBA00022771"/>
    </source>
</evidence>
<dbReference type="GO" id="GO:0000151">
    <property type="term" value="C:ubiquitin ligase complex"/>
    <property type="evidence" value="ECO:0007669"/>
    <property type="project" value="TreeGrafter"/>
</dbReference>
<feature type="compositionally biased region" description="Basic and acidic residues" evidence="11">
    <location>
        <begin position="1089"/>
        <end position="1108"/>
    </location>
</feature>
<evidence type="ECO:0000256" key="4">
    <source>
        <dbReference type="ARBA" id="ARBA00022723"/>
    </source>
</evidence>
<feature type="compositionally biased region" description="Polar residues" evidence="11">
    <location>
        <begin position="1137"/>
        <end position="1150"/>
    </location>
</feature>
<evidence type="ECO:0000256" key="1">
    <source>
        <dbReference type="ARBA" id="ARBA00000900"/>
    </source>
</evidence>
<keyword evidence="4 10" id="KW-0479">Metal-binding</keyword>
<dbReference type="SMART" id="SM00396">
    <property type="entry name" value="ZnF_UBR1"/>
    <property type="match status" value="1"/>
</dbReference>
<protein>
    <recommendedName>
        <fullName evidence="10">E3 ubiquitin-protein ligase</fullName>
        <ecNumber evidence="10">2.3.2.27</ecNumber>
    </recommendedName>
</protein>
<dbReference type="InterPro" id="IPR039164">
    <property type="entry name" value="UBR1-like"/>
</dbReference>
<dbReference type="Pfam" id="PF02207">
    <property type="entry name" value="zf-UBR"/>
    <property type="match status" value="1"/>
</dbReference>
<dbReference type="GO" id="GO:0061630">
    <property type="term" value="F:ubiquitin protein ligase activity"/>
    <property type="evidence" value="ECO:0007669"/>
    <property type="project" value="UniProtKB-UniRule"/>
</dbReference>
<dbReference type="Proteomes" id="UP000694844">
    <property type="component" value="Chromosome 9"/>
</dbReference>
<dbReference type="InterPro" id="IPR044046">
    <property type="entry name" value="E3_ligase_UBR-like_C"/>
</dbReference>
<dbReference type="CDD" id="cd19673">
    <property type="entry name" value="UBR-box_UBR3"/>
    <property type="match status" value="1"/>
</dbReference>
<dbReference type="KEGG" id="cvn:111113018"/>
<evidence type="ECO:0000313" key="13">
    <source>
        <dbReference type="Proteomes" id="UP000694844"/>
    </source>
</evidence>
<dbReference type="Pfam" id="PF22960">
    <property type="entry name" value="WHD_UBR1"/>
    <property type="match status" value="1"/>
</dbReference>
<dbReference type="GO" id="GO:0005737">
    <property type="term" value="C:cytoplasm"/>
    <property type="evidence" value="ECO:0007669"/>
    <property type="project" value="TreeGrafter"/>
</dbReference>
<dbReference type="PANTHER" id="PTHR21497">
    <property type="entry name" value="UBIQUITIN LIGASE E3 ALPHA-RELATED"/>
    <property type="match status" value="1"/>
</dbReference>
<feature type="region of interest" description="Disordered" evidence="11">
    <location>
        <begin position="1079"/>
        <end position="1152"/>
    </location>
</feature>
<dbReference type="PANTHER" id="PTHR21497:SF39">
    <property type="entry name" value="E3 UBIQUITIN-PROTEIN LIGASE UBR3"/>
    <property type="match status" value="1"/>
</dbReference>
<evidence type="ECO:0000256" key="3">
    <source>
        <dbReference type="ARBA" id="ARBA00022679"/>
    </source>
</evidence>
<dbReference type="CDD" id="cd16483">
    <property type="entry name" value="RING-H2_UBR3"/>
    <property type="match status" value="1"/>
</dbReference>
<gene>
    <name evidence="14" type="primary">LOC111113018</name>
</gene>
<feature type="domain" description="UBR-type" evidence="12">
    <location>
        <begin position="84"/>
        <end position="155"/>
    </location>
</feature>
<keyword evidence="6 10" id="KW-0833">Ubl conjugation pathway</keyword>
<keyword evidence="7 10" id="KW-0862">Zinc</keyword>
<evidence type="ECO:0000256" key="8">
    <source>
        <dbReference type="ARBA" id="ARBA00046341"/>
    </source>
</evidence>
<keyword evidence="3 10" id="KW-0808">Transferase</keyword>
<keyword evidence="5 10" id="KW-0863">Zinc-finger</keyword>
<dbReference type="PROSITE" id="PS51157">
    <property type="entry name" value="ZF_UBR"/>
    <property type="match status" value="1"/>
</dbReference>
<dbReference type="Pfam" id="PF18995">
    <property type="entry name" value="PRT6_C"/>
    <property type="match status" value="1"/>
</dbReference>
<keyword evidence="13" id="KW-1185">Reference proteome</keyword>
<evidence type="ECO:0000313" key="14">
    <source>
        <dbReference type="RefSeq" id="XP_022306644.1"/>
    </source>
</evidence>
<dbReference type="GeneID" id="111113018"/>
<evidence type="ECO:0000259" key="12">
    <source>
        <dbReference type="PROSITE" id="PS51157"/>
    </source>
</evidence>
<comment type="pathway">
    <text evidence="2 10">Protein modification; protein ubiquitination.</text>
</comment>
<comment type="catalytic activity">
    <reaction evidence="1 10">
        <text>S-ubiquitinyl-[E2 ubiquitin-conjugating enzyme]-L-cysteine + [acceptor protein]-L-lysine = [E2 ubiquitin-conjugating enzyme]-L-cysteine + N(6)-ubiquitinyl-[acceptor protein]-L-lysine.</text>
        <dbReference type="EC" id="2.3.2.27"/>
    </reaction>
</comment>
<dbReference type="Gene3D" id="2.10.110.30">
    <property type="match status" value="1"/>
</dbReference>
<dbReference type="SUPFAM" id="SSF57850">
    <property type="entry name" value="RING/U-box"/>
    <property type="match status" value="1"/>
</dbReference>
<evidence type="ECO:0000256" key="11">
    <source>
        <dbReference type="SAM" id="MobiDB-lite"/>
    </source>
</evidence>
<organism evidence="13 14">
    <name type="scientific">Crassostrea virginica</name>
    <name type="common">Eastern oyster</name>
    <dbReference type="NCBI Taxonomy" id="6565"/>
    <lineage>
        <taxon>Eukaryota</taxon>
        <taxon>Metazoa</taxon>
        <taxon>Spiralia</taxon>
        <taxon>Lophotrochozoa</taxon>
        <taxon>Mollusca</taxon>
        <taxon>Bivalvia</taxon>
        <taxon>Autobranchia</taxon>
        <taxon>Pteriomorphia</taxon>
        <taxon>Ostreida</taxon>
        <taxon>Ostreoidea</taxon>
        <taxon>Ostreidae</taxon>
        <taxon>Crassostrea</taxon>
    </lineage>
</organism>
<dbReference type="InterPro" id="IPR055194">
    <property type="entry name" value="UBR1-like_WH"/>
</dbReference>
<name>A0A8B8BUV4_CRAVI</name>
<accession>A0A8B8BUV4</accession>
<dbReference type="EC" id="2.3.2.27" evidence="10"/>
<sequence>MAAPSEVTALLKRGKRSVASLFKGEWTRRNGSPKAFKEFLDYLFDPRRKSIEDVDTIDWCRWIIAGGATFDEFSAAVKQYDNAVTCGLVWTKNFVAYRCRTCGISPCMSLCYECFHSGNHEGHDFNMFRSQAGGACDCGDVNVLNKSGFCSRHGPDRKNMNMSAPSDLLAIAEALMPRIILRLVHHFRDNCKPIAYRDTFSLAMNDAEQFLSFLHSLSDMGAAMRKVMGLALTNTTMYKYLTEVEALPDYSNSYFVESQRNYLNELSSLSVPKGFEDFENLPGLSQVLKHSCLLDELVFWMVKFEFPEKLVTLLLSLLPDEHYKEAFTKAFVKHYSRISLVLVKGLKRTEIGNRVVHISVQLFSNEGLACQMVQEYNLLYTLIISLTHMIENTLLESSLEDFRLNFHMVVDCTNDIMKEHIYWPIVSDFINLLAHKKVAYKFLSDRKLVVMWLDLLSYFQGMNLNHRELSQHVEFESETYYAAFSAELEIASAPMWSLISHCKTPDSKEHVLNMINVCMDALQDWFDAINCKESTKVSQRPNPYQLTFHLPLHRYLATFIETGVTYHHMTLKDLPLSDKMLKMTFTHLLQIQVCLAEIYTSMWVRNGIQIKGQAMTYIQCHFCYSMGDADLYLMQLCACKFDPDYFVRTVLERFHIENWLTFGSTPINTSFKLEPEQQTAMVDAVLQFFTTLLGVRTYLGIGDKELTRLEMATILCFGDKPYSQIMDSMPERSGITGQKELFEPTLSEIADYKAPNLEASGGLQQGTYTPKGFVWEKEFDPVHVSLRALYKKDIQTALDRYTEHIRQSGKYKSKTPPWPPFRAPGKITPAYKDLHRVLHCKTMHAFLFTVLYKVLKEPSIPDSVLYNTVHLLDLALTLPSPETCRKFKSFCGSVTDVDYQDWFCGTSIHQNVRETVKEVLIPVLVEDFSPSSLSSLEEMFQMAPSAMMNTAGPITAAHSGAVPSGLVPVPVSTHHRLVAHKSSTPKSETVPKYENRGVSTEHAQKLCVPINECIISMLMKIHSKLTGRSCSYVPLSQSKRQMSDSGIGDGPFFVCKLLDKMSRSSTDCARAIEEVYTSLNPREASGSGKKPDNVKDEERRRRARERQQKLMNKFASKQKAFMEQNPHTGSDDENDITSDTSTTELPQDTSGDSRLKEFDCVICGSTSPSTAEKTMGLVVLLQPSSVLGHRLQENDVISLPLKKDQTSYPHVSCNSVQKQQLKTMLEHFEESSCQLSVNIGWEGGVIVQTCGHFLHLDCHSSYLLSLRTQEMTGNLAVNKGEYWCPLCRQLANSVIPIPPEEDQFTLKKPLSSDPLQFIKDVADMMVSRPITPRSPNLTKIMGSVMEDLTNTTYGKFKTYTSSQTSESVLLFVCSVARTNLEMELVNRGNVLIESSAQSGKRCFLPMFHVLSMHSKILTTKPYTDLWSHMTGLCCHEQTDSLSLYHKEVPLLLKDPVSLLIQILLTLPSTMEIEHFECVLQVLYNVLYIRAIASTSCTFTLEEREAWRKKGRHSQLTTLEGMMSHVITRLQLSRVYDDIDMDKDIPAICQSVWSPQSVDMAIQEIFLPFLRVASLLKYHLFSVEFPKQMSSDCEFLHLCTYLRLQGTHPTQSDGQSTCSSRVRWTTNEPLNLTRAWCTDLANAANQEPVDFKSLLMANTTWSMPRLIELPHQYYLIFQSYSQKSCVTCGEVPNDPAICLVCGNYTCFRQNCCTQQGVSECVHHSIQCGAGTGMFLLINSTIVVVIRGPRATLWGSVYLDDHGEEDRDLKRGKPLYLSKERYRLLQQQWLTHSFDRSCQRWIWHQDRL</sequence>
<evidence type="ECO:0000256" key="7">
    <source>
        <dbReference type="ARBA" id="ARBA00022833"/>
    </source>
</evidence>
<dbReference type="GO" id="GO:0008270">
    <property type="term" value="F:zinc ion binding"/>
    <property type="evidence" value="ECO:0007669"/>
    <property type="project" value="UniProtKB-UniRule"/>
</dbReference>
<evidence type="ECO:0000256" key="10">
    <source>
        <dbReference type="RuleBase" id="RU366018"/>
    </source>
</evidence>